<protein>
    <recommendedName>
        <fullName evidence="4">Integral-membrane protein</fullName>
    </recommendedName>
</protein>
<feature type="transmembrane region" description="Helical" evidence="1">
    <location>
        <begin position="35"/>
        <end position="56"/>
    </location>
</feature>
<proteinExistence type="predicted"/>
<gene>
    <name evidence="2" type="ORF">NIES23_49480</name>
</gene>
<dbReference type="Proteomes" id="UP000217507">
    <property type="component" value="Chromosome"/>
</dbReference>
<feature type="transmembrane region" description="Helical" evidence="1">
    <location>
        <begin position="68"/>
        <end position="88"/>
    </location>
</feature>
<dbReference type="InterPro" id="IPR013901">
    <property type="entry name" value="Anthrone_oxy"/>
</dbReference>
<keyword evidence="1" id="KW-1133">Transmembrane helix</keyword>
<accession>A0A1Z4KT64</accession>
<keyword evidence="1" id="KW-0812">Transmembrane</keyword>
<dbReference type="AlphaFoldDB" id="A0A1Z4KT64"/>
<dbReference type="Pfam" id="PF08592">
    <property type="entry name" value="Anthrone_oxy"/>
    <property type="match status" value="1"/>
</dbReference>
<evidence type="ECO:0008006" key="4">
    <source>
        <dbReference type="Google" id="ProtNLM"/>
    </source>
</evidence>
<name>A0A1Z4KT64_ANAVA</name>
<keyword evidence="1" id="KW-0472">Membrane</keyword>
<evidence type="ECO:0000313" key="2">
    <source>
        <dbReference type="EMBL" id="BAY72124.1"/>
    </source>
</evidence>
<evidence type="ECO:0000313" key="3">
    <source>
        <dbReference type="Proteomes" id="UP000217507"/>
    </source>
</evidence>
<dbReference type="EMBL" id="AP018216">
    <property type="protein sequence ID" value="BAY72124.1"/>
    <property type="molecule type" value="Genomic_DNA"/>
</dbReference>
<feature type="transmembrane region" description="Helical" evidence="1">
    <location>
        <begin position="119"/>
        <end position="139"/>
    </location>
</feature>
<sequence>MAGVFFAFSTFVMNALARLQPTQGIAAMQSINITVINPLFMTAFLGTGVACIILLISSLLGWHQPNAVYLLVASLLYLVGTFGVTIVFNVPLNEALAIANPDSTDGVKLWTSYLTNWTFWNHIRTAAALAASALLTIGLRY</sequence>
<reference evidence="2 3" key="1">
    <citation type="submission" date="2017-06" db="EMBL/GenBank/DDBJ databases">
        <title>Genome sequencing of cyanobaciteial culture collection at National Institute for Environmental Studies (NIES).</title>
        <authorList>
            <person name="Hirose Y."/>
            <person name="Shimura Y."/>
            <person name="Fujisawa T."/>
            <person name="Nakamura Y."/>
            <person name="Kawachi M."/>
        </authorList>
    </citation>
    <scope>NUCLEOTIDE SEQUENCE [LARGE SCALE GENOMIC DNA]</scope>
    <source>
        <strain evidence="2 3">NIES-23</strain>
    </source>
</reference>
<evidence type="ECO:0000256" key="1">
    <source>
        <dbReference type="SAM" id="Phobius"/>
    </source>
</evidence>
<organism evidence="2 3">
    <name type="scientific">Trichormus variabilis NIES-23</name>
    <dbReference type="NCBI Taxonomy" id="1973479"/>
    <lineage>
        <taxon>Bacteria</taxon>
        <taxon>Bacillati</taxon>
        <taxon>Cyanobacteriota</taxon>
        <taxon>Cyanophyceae</taxon>
        <taxon>Nostocales</taxon>
        <taxon>Nostocaceae</taxon>
        <taxon>Trichormus</taxon>
    </lineage>
</organism>